<sequence>MSTHGKVHGFDENFCKVEVPTMEQVLAKIYPVGAIYMSVSPTSPSSLFGGTWTPWGSGRVPVGINTGDTNFNTVEKTGGSKEYELRALIGAVGGNVHTIGYDSEPVVSGYGSYDMVIDASAGAKPQGASNTTRVVKSDGNPATTVQPYITCYMWKRVS</sequence>
<organism evidence="2">
    <name type="scientific">Myoviridae sp. ctai52</name>
    <dbReference type="NCBI Taxonomy" id="2825134"/>
    <lineage>
        <taxon>Viruses</taxon>
        <taxon>Duplodnaviria</taxon>
        <taxon>Heunggongvirae</taxon>
        <taxon>Uroviricota</taxon>
        <taxon>Caudoviricetes</taxon>
    </lineage>
</organism>
<dbReference type="Pfam" id="PF21939">
    <property type="entry name" value="Gp10_C"/>
    <property type="match status" value="1"/>
</dbReference>
<reference evidence="2" key="1">
    <citation type="journal article" date="2021" name="Proc. Natl. Acad. Sci. U.S.A.">
        <title>A Catalog of Tens of Thousands of Viruses from Human Metagenomes Reveals Hidden Associations with Chronic Diseases.</title>
        <authorList>
            <person name="Tisza M.J."/>
            <person name="Buck C.B."/>
        </authorList>
    </citation>
    <scope>NUCLEOTIDE SEQUENCE</scope>
    <source>
        <strain evidence="2">Ctai52</strain>
    </source>
</reference>
<dbReference type="InterPro" id="IPR053827">
    <property type="entry name" value="Gp10_C"/>
</dbReference>
<feature type="domain" description="Baseplate structural protein Gp10 C-terminal" evidence="1">
    <location>
        <begin position="26"/>
        <end position="157"/>
    </location>
</feature>
<name>A0A8S5VFH4_9CAUD</name>
<proteinExistence type="predicted"/>
<evidence type="ECO:0000259" key="1">
    <source>
        <dbReference type="Pfam" id="PF21939"/>
    </source>
</evidence>
<evidence type="ECO:0000313" key="2">
    <source>
        <dbReference type="EMBL" id="DAG05355.1"/>
    </source>
</evidence>
<dbReference type="EMBL" id="BK016258">
    <property type="protein sequence ID" value="DAG05355.1"/>
    <property type="molecule type" value="Genomic_DNA"/>
</dbReference>
<protein>
    <submittedName>
        <fullName evidence="2">Baseplate wedge protein</fullName>
    </submittedName>
</protein>
<accession>A0A8S5VFH4</accession>